<organism evidence="2 3">
    <name type="scientific">Saccharothrix variisporea</name>
    <dbReference type="NCBI Taxonomy" id="543527"/>
    <lineage>
        <taxon>Bacteria</taxon>
        <taxon>Bacillati</taxon>
        <taxon>Actinomycetota</taxon>
        <taxon>Actinomycetes</taxon>
        <taxon>Pseudonocardiales</taxon>
        <taxon>Pseudonocardiaceae</taxon>
        <taxon>Saccharothrix</taxon>
    </lineage>
</organism>
<dbReference type="SUPFAM" id="SSF52540">
    <property type="entry name" value="P-loop containing nucleoside triphosphate hydrolases"/>
    <property type="match status" value="1"/>
</dbReference>
<dbReference type="Gene3D" id="3.40.50.300">
    <property type="entry name" value="P-loop containing nucleotide triphosphate hydrolases"/>
    <property type="match status" value="1"/>
</dbReference>
<dbReference type="InterPro" id="IPR054567">
    <property type="entry name" value="NNH7"/>
</dbReference>
<dbReference type="InterPro" id="IPR003959">
    <property type="entry name" value="ATPase_AAA_core"/>
</dbReference>
<dbReference type="SMART" id="SM00382">
    <property type="entry name" value="AAA"/>
    <property type="match status" value="1"/>
</dbReference>
<reference evidence="2 3" key="1">
    <citation type="submission" date="2018-10" db="EMBL/GenBank/DDBJ databases">
        <title>Sequencing the genomes of 1000 actinobacteria strains.</title>
        <authorList>
            <person name="Klenk H.-P."/>
        </authorList>
    </citation>
    <scope>NUCLEOTIDE SEQUENCE [LARGE SCALE GENOMIC DNA]</scope>
    <source>
        <strain evidence="2 3">DSM 43911</strain>
    </source>
</reference>
<evidence type="ECO:0000313" key="2">
    <source>
        <dbReference type="EMBL" id="RKT73751.1"/>
    </source>
</evidence>
<protein>
    <recommendedName>
        <fullName evidence="1">AAA+ ATPase domain-containing protein</fullName>
    </recommendedName>
</protein>
<proteinExistence type="predicted"/>
<dbReference type="InterPro" id="IPR027417">
    <property type="entry name" value="P-loop_NTPase"/>
</dbReference>
<dbReference type="RefSeq" id="WP_121227772.1">
    <property type="nucleotide sequence ID" value="NZ_JBIUBA010000051.1"/>
</dbReference>
<dbReference type="GO" id="GO:0005524">
    <property type="term" value="F:ATP binding"/>
    <property type="evidence" value="ECO:0007669"/>
    <property type="project" value="InterPro"/>
</dbReference>
<dbReference type="GO" id="GO:0016887">
    <property type="term" value="F:ATP hydrolysis activity"/>
    <property type="evidence" value="ECO:0007669"/>
    <property type="project" value="InterPro"/>
</dbReference>
<feature type="domain" description="AAA+ ATPase" evidence="1">
    <location>
        <begin position="360"/>
        <end position="503"/>
    </location>
</feature>
<comment type="caution">
    <text evidence="2">The sequence shown here is derived from an EMBL/GenBank/DDBJ whole genome shotgun (WGS) entry which is preliminary data.</text>
</comment>
<dbReference type="Proteomes" id="UP000272729">
    <property type="component" value="Unassembled WGS sequence"/>
</dbReference>
<sequence>MSRKPALTFAGALRILGKHESETVGKLDKVLGGTILAAGAAAAIGSSAFVPAALLAAVWGWVDQKNEATGLLRGLVGKLSDRLAGTRGVARRDLIIAAHSTIVGAAFFEVLEERFGRRGMRKLALTAEEQRLLTVGTRKDATRDYYDSLYWSTIPAPSPSRGYAENLSHIAQWVERTIEETRGFLRGLAPGTPVGMVFGADFLDQVVSRYESHYLALAEKAPEFAFWAALGEHAATRHRFEELNAEVRAALETQGRALDRVQTLLGLVSDRGADIGRQREGLRSANAGVLGQPIVPSDTERYDTDVRFPTIERAFVTPHYRMAFHDKNSRPADEGWWSDRPVERDLELMLAAHFTSADSTSVPMLLLGHPGAGKSILTKVLAARLPPEEYTVVRVPLRSVSAGAPIADQLQQALDLASNNRLQWQALSDQADTILVVLLDGLDELLQASGFDRSGYLREVMEFQRIEGEQNRPVAVVVTSRTVVADRVDVPDGATMIKLDEFDDVQVTVWLAEWRTTNLPAIRSGAVRELTPAEALHQADLAKQPLLLLMLALYAADSDSPPLDAGLSKSALYQRIFDSFARREVRKRGRLRPEDLNRRVSDQVFRLAVAALAMFNRGAQSVRETDLRSDLAALTGQDNLPDDEGARLLGEFFFVHAPEATLRTTERAYEFLHATFGEYLVAQHVMNELAALANAAYGGRYRDRAPNDEVLFALLSHHAWAARPTIGDFAKEIFAAMPPDEQDHIRRALVDLLGSFRQRRRSTEYDTYRPTPLDFVRQLAAYSANLTTLSIRFSDPETGFPLVGAFGDDEAEALTNWRSTLSLWQSGLDHDSWLALLSSLNLQGGTTLVDRTPEFFSFEIRGAEEYWTARVRGDDVHASRVRRGMALVDRSEFYNQGPGWADEMLPTLQALVFFGDDDGGPADFIVDPPENTHRTDLTSVGNALTVLLCQRAGVLSKEFVVRAVQSLANYPAPTVLSPATVLIIAYVHPEALLHTPNLHDPRFYAAERVALHVVMDHGKHILDPELQSQWEELRARLLGKDVPERYPSDPMGELFSRW</sequence>
<dbReference type="Pfam" id="PF00004">
    <property type="entry name" value="AAA"/>
    <property type="match status" value="1"/>
</dbReference>
<dbReference type="EMBL" id="RBXR01000001">
    <property type="protein sequence ID" value="RKT73751.1"/>
    <property type="molecule type" value="Genomic_DNA"/>
</dbReference>
<name>A0A495XGZ8_9PSEU</name>
<gene>
    <name evidence="2" type="ORF">DFJ66_7088</name>
</gene>
<dbReference type="Pfam" id="PF22738">
    <property type="entry name" value="NNH7"/>
    <property type="match status" value="1"/>
</dbReference>
<evidence type="ECO:0000313" key="3">
    <source>
        <dbReference type="Proteomes" id="UP000272729"/>
    </source>
</evidence>
<dbReference type="AlphaFoldDB" id="A0A495XGZ8"/>
<dbReference type="InterPro" id="IPR003593">
    <property type="entry name" value="AAA+_ATPase"/>
</dbReference>
<keyword evidence="3" id="KW-1185">Reference proteome</keyword>
<accession>A0A495XGZ8</accession>
<dbReference type="OrthoDB" id="419933at2"/>
<evidence type="ECO:0000259" key="1">
    <source>
        <dbReference type="SMART" id="SM00382"/>
    </source>
</evidence>